<organism evidence="1 2">
    <name type="scientific">Trapa incisa</name>
    <dbReference type="NCBI Taxonomy" id="236973"/>
    <lineage>
        <taxon>Eukaryota</taxon>
        <taxon>Viridiplantae</taxon>
        <taxon>Streptophyta</taxon>
        <taxon>Embryophyta</taxon>
        <taxon>Tracheophyta</taxon>
        <taxon>Spermatophyta</taxon>
        <taxon>Magnoliopsida</taxon>
        <taxon>eudicotyledons</taxon>
        <taxon>Gunneridae</taxon>
        <taxon>Pentapetalae</taxon>
        <taxon>rosids</taxon>
        <taxon>malvids</taxon>
        <taxon>Myrtales</taxon>
        <taxon>Lythraceae</taxon>
        <taxon>Trapa</taxon>
    </lineage>
</organism>
<name>A0AAN7QHC3_9MYRT</name>
<gene>
    <name evidence="1" type="ORF">SAY87_002875</name>
</gene>
<reference evidence="1 2" key="1">
    <citation type="journal article" date="2023" name="Hortic Res">
        <title>Pangenome of water caltrop reveals structural variations and asymmetric subgenome divergence after allopolyploidization.</title>
        <authorList>
            <person name="Zhang X."/>
            <person name="Chen Y."/>
            <person name="Wang L."/>
            <person name="Yuan Y."/>
            <person name="Fang M."/>
            <person name="Shi L."/>
            <person name="Lu R."/>
            <person name="Comes H.P."/>
            <person name="Ma Y."/>
            <person name="Chen Y."/>
            <person name="Huang G."/>
            <person name="Zhou Y."/>
            <person name="Zheng Z."/>
            <person name="Qiu Y."/>
        </authorList>
    </citation>
    <scope>NUCLEOTIDE SEQUENCE [LARGE SCALE GENOMIC DNA]</scope>
    <source>
        <tissue evidence="1">Roots</tissue>
    </source>
</reference>
<keyword evidence="2" id="KW-1185">Reference proteome</keyword>
<dbReference type="AlphaFoldDB" id="A0AAN7QHC3"/>
<dbReference type="Proteomes" id="UP001345219">
    <property type="component" value="Chromosome 3"/>
</dbReference>
<evidence type="ECO:0000313" key="1">
    <source>
        <dbReference type="EMBL" id="KAK4767734.1"/>
    </source>
</evidence>
<accession>A0AAN7QHC3</accession>
<sequence>MVEMEIGKICIIFLIQLREALSFFAPHHHLASVYAIKVKPECFTESGAKNFEDCDGSTLLVSVQGG</sequence>
<comment type="caution">
    <text evidence="1">The sequence shown here is derived from an EMBL/GenBank/DDBJ whole genome shotgun (WGS) entry which is preliminary data.</text>
</comment>
<proteinExistence type="predicted"/>
<dbReference type="EMBL" id="JAXIOK010000006">
    <property type="protein sequence ID" value="KAK4767734.1"/>
    <property type="molecule type" value="Genomic_DNA"/>
</dbReference>
<protein>
    <submittedName>
        <fullName evidence="1">Uncharacterized protein</fullName>
    </submittedName>
</protein>
<evidence type="ECO:0000313" key="2">
    <source>
        <dbReference type="Proteomes" id="UP001345219"/>
    </source>
</evidence>